<proteinExistence type="predicted"/>
<organism evidence="3">
    <name type="scientific">hydrothermal vent metagenome</name>
    <dbReference type="NCBI Taxonomy" id="652676"/>
    <lineage>
        <taxon>unclassified sequences</taxon>
        <taxon>metagenomes</taxon>
        <taxon>ecological metagenomes</taxon>
    </lineage>
</organism>
<keyword evidence="1" id="KW-1133">Transmembrane helix</keyword>
<protein>
    <recommendedName>
        <fullName evidence="2">DUF3592 domain-containing protein</fullName>
    </recommendedName>
</protein>
<feature type="transmembrane region" description="Helical" evidence="1">
    <location>
        <begin position="6"/>
        <end position="23"/>
    </location>
</feature>
<dbReference type="Pfam" id="PF12158">
    <property type="entry name" value="DUF3592"/>
    <property type="match status" value="1"/>
</dbReference>
<feature type="transmembrane region" description="Helical" evidence="1">
    <location>
        <begin position="122"/>
        <end position="141"/>
    </location>
</feature>
<evidence type="ECO:0000256" key="1">
    <source>
        <dbReference type="SAM" id="Phobius"/>
    </source>
</evidence>
<dbReference type="AlphaFoldDB" id="A0A3B1A8S2"/>
<sequence>MDYYALIIGGFILTGLAITAFGWRGFQKGKANKEWPSISGTISSASLASAENDLLPDIRFSYTVDDHCHEGRVEFPPGTMPMPGFASTQLEKHPQGSEVKVFYNPQQPAQSTLTPGRANDDWLILAMGIGFTVIGLLAMFFSG</sequence>
<accession>A0A3B1A8S2</accession>
<evidence type="ECO:0000313" key="3">
    <source>
        <dbReference type="EMBL" id="VAW89236.1"/>
    </source>
</evidence>
<dbReference type="InterPro" id="IPR021994">
    <property type="entry name" value="DUF3592"/>
</dbReference>
<gene>
    <name evidence="3" type="ORF">MNBD_GAMMA17-483</name>
</gene>
<evidence type="ECO:0000259" key="2">
    <source>
        <dbReference type="Pfam" id="PF12158"/>
    </source>
</evidence>
<reference evidence="3" key="1">
    <citation type="submission" date="2018-06" db="EMBL/GenBank/DDBJ databases">
        <authorList>
            <person name="Zhirakovskaya E."/>
        </authorList>
    </citation>
    <scope>NUCLEOTIDE SEQUENCE</scope>
</reference>
<dbReference type="EMBL" id="UOFQ01000126">
    <property type="protein sequence ID" value="VAW89236.1"/>
    <property type="molecule type" value="Genomic_DNA"/>
</dbReference>
<keyword evidence="1" id="KW-0472">Membrane</keyword>
<keyword evidence="1" id="KW-0812">Transmembrane</keyword>
<name>A0A3B1A8S2_9ZZZZ</name>
<feature type="domain" description="DUF3592" evidence="2">
    <location>
        <begin position="57"/>
        <end position="117"/>
    </location>
</feature>